<sequence>MQADTAIGAPPDFKVNTPLKSHQSKIESLTVARELFYIQSNNGHGHYARCVPTPYVNKDGNMTKISRIAVTGVAHAGREGCGGSAGAQVGNEHEDNAVFLHGRITSSGINRFVIARLPVQTSPSRSMTLLLAPALLPTHKQRSPMGIFSGNAAGTRTKRTVKAMVIIVAVDVSLLILPAPVFLAFILAFPETVNAATTRGTAVARRRRRDEGGPPVS</sequence>
<keyword evidence="2" id="KW-1133">Transmembrane helix</keyword>
<gene>
    <name evidence="3" type="ORF">ALC60_01748</name>
</gene>
<feature type="transmembrane region" description="Helical" evidence="2">
    <location>
        <begin position="165"/>
        <end position="189"/>
    </location>
</feature>
<feature type="region of interest" description="Disordered" evidence="1">
    <location>
        <begin position="198"/>
        <end position="217"/>
    </location>
</feature>
<protein>
    <submittedName>
        <fullName evidence="3">Uncharacterized protein</fullName>
    </submittedName>
</protein>
<keyword evidence="2" id="KW-0472">Membrane</keyword>
<evidence type="ECO:0000313" key="4">
    <source>
        <dbReference type="Proteomes" id="UP000075809"/>
    </source>
</evidence>
<evidence type="ECO:0000256" key="2">
    <source>
        <dbReference type="SAM" id="Phobius"/>
    </source>
</evidence>
<dbReference type="AlphaFoldDB" id="A0A151XFK5"/>
<keyword evidence="4" id="KW-1185">Reference proteome</keyword>
<evidence type="ECO:0000313" key="3">
    <source>
        <dbReference type="EMBL" id="KYQ59163.1"/>
    </source>
</evidence>
<accession>A0A151XFK5</accession>
<evidence type="ECO:0000256" key="1">
    <source>
        <dbReference type="SAM" id="MobiDB-lite"/>
    </source>
</evidence>
<name>A0A151XFK5_9HYME</name>
<proteinExistence type="predicted"/>
<reference evidence="3 4" key="1">
    <citation type="submission" date="2015-09" db="EMBL/GenBank/DDBJ databases">
        <title>Trachymyrmex zeteki WGS genome.</title>
        <authorList>
            <person name="Nygaard S."/>
            <person name="Hu H."/>
            <person name="Boomsma J."/>
            <person name="Zhang G."/>
        </authorList>
    </citation>
    <scope>NUCLEOTIDE SEQUENCE [LARGE SCALE GENOMIC DNA]</scope>
    <source>
        <strain evidence="3">Tzet28-1</strain>
        <tissue evidence="3">Whole body</tissue>
    </source>
</reference>
<dbReference type="EMBL" id="KQ982182">
    <property type="protein sequence ID" value="KYQ59163.1"/>
    <property type="molecule type" value="Genomic_DNA"/>
</dbReference>
<keyword evidence="2" id="KW-0812">Transmembrane</keyword>
<organism evidence="3 4">
    <name type="scientific">Mycetomoellerius zeteki</name>
    <dbReference type="NCBI Taxonomy" id="64791"/>
    <lineage>
        <taxon>Eukaryota</taxon>
        <taxon>Metazoa</taxon>
        <taxon>Ecdysozoa</taxon>
        <taxon>Arthropoda</taxon>
        <taxon>Hexapoda</taxon>
        <taxon>Insecta</taxon>
        <taxon>Pterygota</taxon>
        <taxon>Neoptera</taxon>
        <taxon>Endopterygota</taxon>
        <taxon>Hymenoptera</taxon>
        <taxon>Apocrita</taxon>
        <taxon>Aculeata</taxon>
        <taxon>Formicoidea</taxon>
        <taxon>Formicidae</taxon>
        <taxon>Myrmicinae</taxon>
        <taxon>Mycetomoellerius</taxon>
    </lineage>
</organism>
<dbReference type="Proteomes" id="UP000075809">
    <property type="component" value="Unassembled WGS sequence"/>
</dbReference>